<sequence>MTKRELIALSAEIASYSNGFNFAQYGDHTVRAGIIGYATKVTTFYQLINTTNYDDFVNALFDFADQGNSVDTGGNVEGGLQQAYTLLKSQPSQRRQLIVLIAAAYSPAGFQNTGPTADVIKENGICIVVINFASSEGALSTSLQNISCQGYYYISNDSDLDLKFPYALTQLNCICPPGSFQFKEYNVAWGNYTNYADCFFGSAIATLPKFAQRSCQPGTLVSVTSQQKLDFITDHVLPYIISKQKKFTIGFHKSSDAEWNWWGYNGTEYPRGNFPQISDTPNGDDDYGYMWNHYGFNWFLQTGKDILLPYICQLRACDAEYICDQTQT</sequence>
<proteinExistence type="predicted"/>
<protein>
    <submittedName>
        <fullName evidence="2">VWFA domain-containing protein</fullName>
    </submittedName>
</protein>
<reference evidence="2" key="1">
    <citation type="submission" date="2022-11" db="UniProtKB">
        <authorList>
            <consortium name="WormBaseParasite"/>
        </authorList>
    </citation>
    <scope>IDENTIFICATION</scope>
</reference>
<evidence type="ECO:0000313" key="2">
    <source>
        <dbReference type="WBParaSite" id="ES5_v2.g23368.t1"/>
    </source>
</evidence>
<organism evidence="1 2">
    <name type="scientific">Panagrolaimus sp. ES5</name>
    <dbReference type="NCBI Taxonomy" id="591445"/>
    <lineage>
        <taxon>Eukaryota</taxon>
        <taxon>Metazoa</taxon>
        <taxon>Ecdysozoa</taxon>
        <taxon>Nematoda</taxon>
        <taxon>Chromadorea</taxon>
        <taxon>Rhabditida</taxon>
        <taxon>Tylenchina</taxon>
        <taxon>Panagrolaimomorpha</taxon>
        <taxon>Panagrolaimoidea</taxon>
        <taxon>Panagrolaimidae</taxon>
        <taxon>Panagrolaimus</taxon>
    </lineage>
</organism>
<accession>A0AC34G0Q2</accession>
<evidence type="ECO:0000313" key="1">
    <source>
        <dbReference type="Proteomes" id="UP000887579"/>
    </source>
</evidence>
<name>A0AC34G0Q2_9BILA</name>
<dbReference type="Proteomes" id="UP000887579">
    <property type="component" value="Unplaced"/>
</dbReference>
<dbReference type="WBParaSite" id="ES5_v2.g23368.t1">
    <property type="protein sequence ID" value="ES5_v2.g23368.t1"/>
    <property type="gene ID" value="ES5_v2.g23368"/>
</dbReference>